<proteinExistence type="predicted"/>
<evidence type="ECO:0000256" key="1">
    <source>
        <dbReference type="SAM" id="SignalP"/>
    </source>
</evidence>
<organism evidence="2 3">
    <name type="scientific">Methylovirgula ligni</name>
    <dbReference type="NCBI Taxonomy" id="569860"/>
    <lineage>
        <taxon>Bacteria</taxon>
        <taxon>Pseudomonadati</taxon>
        <taxon>Pseudomonadota</taxon>
        <taxon>Alphaproteobacteria</taxon>
        <taxon>Hyphomicrobiales</taxon>
        <taxon>Beijerinckiaceae</taxon>
        <taxon>Methylovirgula</taxon>
    </lineage>
</organism>
<dbReference type="SUPFAM" id="SSF53254">
    <property type="entry name" value="Phosphoglycerate mutase-like"/>
    <property type="match status" value="1"/>
</dbReference>
<dbReference type="PANTHER" id="PTHR48100:SF10">
    <property type="entry name" value="2-CARBOXY-D-ARABINITOL-1-PHOSPHATASE-RELATED"/>
    <property type="match status" value="1"/>
</dbReference>
<protein>
    <submittedName>
        <fullName evidence="2">Broad specificity phosphatase PhoE</fullName>
    </submittedName>
</protein>
<feature type="chain" id="PRO_5017656428" evidence="1">
    <location>
        <begin position="21"/>
        <end position="189"/>
    </location>
</feature>
<reference evidence="2 3" key="1">
    <citation type="submission" date="2018-08" db="EMBL/GenBank/DDBJ databases">
        <title>Genomic Encyclopedia of Type Strains, Phase IV (KMG-IV): sequencing the most valuable type-strain genomes for metagenomic binning, comparative biology and taxonomic classification.</title>
        <authorList>
            <person name="Goeker M."/>
        </authorList>
    </citation>
    <scope>NUCLEOTIDE SEQUENCE [LARGE SCALE GENOMIC DNA]</scope>
    <source>
        <strain evidence="2 3">BW863</strain>
    </source>
</reference>
<dbReference type="Proteomes" id="UP000256900">
    <property type="component" value="Unassembled WGS sequence"/>
</dbReference>
<sequence length="189" mass="19715">MSLRLTLIAHAATAATRAAAFPLDEPLTPGDYAKASAAAHVGPVDAAWTSPALRAVQTAQALHLDAAIDPRLADIDLRDWAGKSLAGLEATDAEALALWMADPGAAPHGGESVTRLLARVAGWLDTLRSSDGRIVAVTHAAVIRAAAVLALDANPKSFWRIDIAPLSFSRFHAQGGRWTLRCLNATAGC</sequence>
<dbReference type="Pfam" id="PF00300">
    <property type="entry name" value="His_Phos_1"/>
    <property type="match status" value="1"/>
</dbReference>
<dbReference type="RefSeq" id="WP_115835015.1">
    <property type="nucleotide sequence ID" value="NZ_CP025086.1"/>
</dbReference>
<dbReference type="PANTHER" id="PTHR48100">
    <property type="entry name" value="BROAD-SPECIFICITY PHOSPHATASE YOR283W-RELATED"/>
    <property type="match status" value="1"/>
</dbReference>
<gene>
    <name evidence="2" type="ORF">DES32_0431</name>
</gene>
<accession>A0A3D9Z218</accession>
<evidence type="ECO:0000313" key="3">
    <source>
        <dbReference type="Proteomes" id="UP000256900"/>
    </source>
</evidence>
<dbReference type="GO" id="GO:0016791">
    <property type="term" value="F:phosphatase activity"/>
    <property type="evidence" value="ECO:0007669"/>
    <property type="project" value="TreeGrafter"/>
</dbReference>
<dbReference type="InterPro" id="IPR013078">
    <property type="entry name" value="His_Pase_superF_clade-1"/>
</dbReference>
<dbReference type="CDD" id="cd07067">
    <property type="entry name" value="HP_PGM_like"/>
    <property type="match status" value="1"/>
</dbReference>
<keyword evidence="1" id="KW-0732">Signal</keyword>
<dbReference type="AlphaFoldDB" id="A0A3D9Z218"/>
<name>A0A3D9Z218_9HYPH</name>
<dbReference type="OrthoDB" id="7502553at2"/>
<feature type="signal peptide" evidence="1">
    <location>
        <begin position="1"/>
        <end position="20"/>
    </location>
</feature>
<evidence type="ECO:0000313" key="2">
    <source>
        <dbReference type="EMBL" id="REF89213.1"/>
    </source>
</evidence>
<dbReference type="InterPro" id="IPR050275">
    <property type="entry name" value="PGM_Phosphatase"/>
</dbReference>
<dbReference type="SMART" id="SM00855">
    <property type="entry name" value="PGAM"/>
    <property type="match status" value="1"/>
</dbReference>
<dbReference type="Gene3D" id="3.40.50.1240">
    <property type="entry name" value="Phosphoglycerate mutase-like"/>
    <property type="match status" value="1"/>
</dbReference>
<dbReference type="InterPro" id="IPR029033">
    <property type="entry name" value="His_PPase_superfam"/>
</dbReference>
<dbReference type="EMBL" id="QUMO01000001">
    <property type="protein sequence ID" value="REF89213.1"/>
    <property type="molecule type" value="Genomic_DNA"/>
</dbReference>
<keyword evidence="3" id="KW-1185">Reference proteome</keyword>
<comment type="caution">
    <text evidence="2">The sequence shown here is derived from an EMBL/GenBank/DDBJ whole genome shotgun (WGS) entry which is preliminary data.</text>
</comment>